<name>A0A915EU52_9BILA</name>
<dbReference type="Proteomes" id="UP000887574">
    <property type="component" value="Unplaced"/>
</dbReference>
<evidence type="ECO:0000313" key="2">
    <source>
        <dbReference type="WBParaSite" id="jg9548"/>
    </source>
</evidence>
<organism evidence="1 2">
    <name type="scientific">Ditylenchus dipsaci</name>
    <dbReference type="NCBI Taxonomy" id="166011"/>
    <lineage>
        <taxon>Eukaryota</taxon>
        <taxon>Metazoa</taxon>
        <taxon>Ecdysozoa</taxon>
        <taxon>Nematoda</taxon>
        <taxon>Chromadorea</taxon>
        <taxon>Rhabditida</taxon>
        <taxon>Tylenchina</taxon>
        <taxon>Tylenchomorpha</taxon>
        <taxon>Sphaerularioidea</taxon>
        <taxon>Anguinidae</taxon>
        <taxon>Anguininae</taxon>
        <taxon>Ditylenchus</taxon>
    </lineage>
</organism>
<accession>A0A915EU52</accession>
<sequence length="106" mass="12020">MRRKEGGPIATKKAKVESVATLFSPKLFKQKSQQLISDLTDFIVDSNLPFSIAESPYLLPNKVISVVRAHKRTRRRSRQTKPEIYLAARDQYGCICVPLPNALFCQ</sequence>
<protein>
    <submittedName>
        <fullName evidence="2">Uncharacterized protein</fullName>
    </submittedName>
</protein>
<dbReference type="WBParaSite" id="jg9548">
    <property type="protein sequence ID" value="jg9548"/>
    <property type="gene ID" value="jg9548"/>
</dbReference>
<dbReference type="AlphaFoldDB" id="A0A915EU52"/>
<keyword evidence="1" id="KW-1185">Reference proteome</keyword>
<proteinExistence type="predicted"/>
<reference evidence="2" key="1">
    <citation type="submission" date="2022-11" db="UniProtKB">
        <authorList>
            <consortium name="WormBaseParasite"/>
        </authorList>
    </citation>
    <scope>IDENTIFICATION</scope>
</reference>
<evidence type="ECO:0000313" key="1">
    <source>
        <dbReference type="Proteomes" id="UP000887574"/>
    </source>
</evidence>